<dbReference type="AlphaFoldDB" id="A0A399J7I5"/>
<dbReference type="Pfam" id="PF12833">
    <property type="entry name" value="HTH_18"/>
    <property type="match status" value="1"/>
</dbReference>
<dbReference type="Pfam" id="PF14525">
    <property type="entry name" value="AraC_binding_2"/>
    <property type="match status" value="1"/>
</dbReference>
<keyword evidence="6" id="KW-1185">Reference proteome</keyword>
<evidence type="ECO:0000313" key="6">
    <source>
        <dbReference type="Proteomes" id="UP000265419"/>
    </source>
</evidence>
<dbReference type="PROSITE" id="PS00041">
    <property type="entry name" value="HTH_ARAC_FAMILY_1"/>
    <property type="match status" value="1"/>
</dbReference>
<keyword evidence="3" id="KW-0804">Transcription</keyword>
<dbReference type="PANTHER" id="PTHR46796:SF6">
    <property type="entry name" value="ARAC SUBFAMILY"/>
    <property type="match status" value="1"/>
</dbReference>
<dbReference type="GO" id="GO:0043565">
    <property type="term" value="F:sequence-specific DNA binding"/>
    <property type="evidence" value="ECO:0007669"/>
    <property type="project" value="InterPro"/>
</dbReference>
<feature type="domain" description="HTH araC/xylS-type" evidence="4">
    <location>
        <begin position="217"/>
        <end position="318"/>
    </location>
</feature>
<comment type="caution">
    <text evidence="5">The sequence shown here is derived from an EMBL/GenBank/DDBJ whole genome shotgun (WGS) entry which is preliminary data.</text>
</comment>
<evidence type="ECO:0000259" key="4">
    <source>
        <dbReference type="PROSITE" id="PS01124"/>
    </source>
</evidence>
<protein>
    <submittedName>
        <fullName evidence="5">Helix-turn-helix domain-containing protein</fullName>
    </submittedName>
</protein>
<dbReference type="InterPro" id="IPR018060">
    <property type="entry name" value="HTH_AraC"/>
</dbReference>
<dbReference type="Proteomes" id="UP000265419">
    <property type="component" value="Unassembled WGS sequence"/>
</dbReference>
<dbReference type="InterPro" id="IPR018062">
    <property type="entry name" value="HTH_AraC-typ_CS"/>
</dbReference>
<dbReference type="PANTHER" id="PTHR46796">
    <property type="entry name" value="HTH-TYPE TRANSCRIPTIONAL ACTIVATOR RHAS-RELATED"/>
    <property type="match status" value="1"/>
</dbReference>
<reference evidence="5 6" key="1">
    <citation type="submission" date="2018-07" db="EMBL/GenBank/DDBJ databases">
        <title>Arthrobacter sp. nov., isolated from raw cow's milk with high bacterial count.</title>
        <authorList>
            <person name="Hahne J."/>
            <person name="Isele D."/>
            <person name="Lipski A."/>
        </authorList>
    </citation>
    <scope>NUCLEOTIDE SEQUENCE [LARGE SCALE GENOMIC DNA]</scope>
    <source>
        <strain evidence="5 6">JZ R-35</strain>
    </source>
</reference>
<dbReference type="EMBL" id="QQXK01000031">
    <property type="protein sequence ID" value="RII41264.1"/>
    <property type="molecule type" value="Genomic_DNA"/>
</dbReference>
<evidence type="ECO:0000256" key="3">
    <source>
        <dbReference type="ARBA" id="ARBA00023163"/>
    </source>
</evidence>
<proteinExistence type="predicted"/>
<dbReference type="InterPro" id="IPR050204">
    <property type="entry name" value="AraC_XylS_family_regulators"/>
</dbReference>
<organism evidence="5 6">
    <name type="scientific">Galactobacter valiniphilus</name>
    <dbReference type="NCBI Taxonomy" id="2676122"/>
    <lineage>
        <taxon>Bacteria</taxon>
        <taxon>Bacillati</taxon>
        <taxon>Actinomycetota</taxon>
        <taxon>Actinomycetes</taxon>
        <taxon>Micrococcales</taxon>
        <taxon>Micrococcaceae</taxon>
        <taxon>Galactobacter</taxon>
    </lineage>
</organism>
<name>A0A399J7I5_9MICC</name>
<sequence length="321" mass="35321">MTTTAQPRAREEHTLAESVDFESFQRAASTAFVGLHAEAISSTPFAGRILAHRYDDVSLSRVDARAHRVVRTDDLIAAGGGGQFKFTLQLSGHGLLIQDGRETLLRPGDLAVYDTSRPYSLTFEEECGIFVAMVPRERLGATAEDVAELTALRLGGDGGLLDMVAPTMGGLARRMAQMPGNGRRLVGNTLELIVTLCDDEAQRRLGDTESGRRGTLRRVHRFIEDHLVDPRLSPQLVADAHYMSVRALYKLFDDTGSTVAAWIRRRRLERARADLQDPAQRTIPVGVVAARWGLPDPAHFSRLYRAAYGCSPSEERRAEAA</sequence>
<evidence type="ECO:0000256" key="1">
    <source>
        <dbReference type="ARBA" id="ARBA00023015"/>
    </source>
</evidence>
<evidence type="ECO:0000313" key="5">
    <source>
        <dbReference type="EMBL" id="RII41264.1"/>
    </source>
</evidence>
<dbReference type="RefSeq" id="WP_119425631.1">
    <property type="nucleotide sequence ID" value="NZ_QQXK01000031.1"/>
</dbReference>
<dbReference type="Gene3D" id="1.10.10.60">
    <property type="entry name" value="Homeodomain-like"/>
    <property type="match status" value="1"/>
</dbReference>
<dbReference type="SMART" id="SM00342">
    <property type="entry name" value="HTH_ARAC"/>
    <property type="match status" value="1"/>
</dbReference>
<keyword evidence="1" id="KW-0805">Transcription regulation</keyword>
<keyword evidence="2" id="KW-0238">DNA-binding</keyword>
<dbReference type="PROSITE" id="PS01124">
    <property type="entry name" value="HTH_ARAC_FAMILY_2"/>
    <property type="match status" value="1"/>
</dbReference>
<dbReference type="SUPFAM" id="SSF46689">
    <property type="entry name" value="Homeodomain-like"/>
    <property type="match status" value="1"/>
</dbReference>
<dbReference type="InterPro" id="IPR035418">
    <property type="entry name" value="AraC-bd_2"/>
</dbReference>
<evidence type="ECO:0000256" key="2">
    <source>
        <dbReference type="ARBA" id="ARBA00023125"/>
    </source>
</evidence>
<gene>
    <name evidence="5" type="ORF">DWB68_13425</name>
</gene>
<dbReference type="GO" id="GO:0003700">
    <property type="term" value="F:DNA-binding transcription factor activity"/>
    <property type="evidence" value="ECO:0007669"/>
    <property type="project" value="InterPro"/>
</dbReference>
<dbReference type="InterPro" id="IPR009057">
    <property type="entry name" value="Homeodomain-like_sf"/>
</dbReference>
<accession>A0A399J7I5</accession>